<dbReference type="PIRSF" id="PIRSF036947">
    <property type="entry name" value="Spt6"/>
    <property type="match status" value="1"/>
</dbReference>
<dbReference type="Gene3D" id="3.30.420.140">
    <property type="entry name" value="YqgF/RNase H-like domain"/>
    <property type="match status" value="1"/>
</dbReference>
<dbReference type="CDD" id="cd02065">
    <property type="entry name" value="B12-binding_like"/>
    <property type="match status" value="1"/>
</dbReference>
<feature type="compositionally biased region" description="Acidic residues" evidence="12">
    <location>
        <begin position="42"/>
        <end position="54"/>
    </location>
</feature>
<dbReference type="FunFam" id="3.30.505.10:FF:000065">
    <property type="entry name" value="Transcription elongation factor SPT6"/>
    <property type="match status" value="1"/>
</dbReference>
<dbReference type="InterPro" id="IPR023323">
    <property type="entry name" value="Tex-like_dom_sf"/>
</dbReference>
<evidence type="ECO:0000256" key="3">
    <source>
        <dbReference type="ARBA" id="ARBA00009253"/>
    </source>
</evidence>
<dbReference type="InterPro" id="IPR028231">
    <property type="entry name" value="Spt6_YqgF"/>
</dbReference>
<dbReference type="InterPro" id="IPR032706">
    <property type="entry name" value="Spt6_HHH"/>
</dbReference>
<dbReference type="Pfam" id="PF14641">
    <property type="entry name" value="HTH_44"/>
    <property type="match status" value="1"/>
</dbReference>
<dbReference type="FunFam" id="3.30.420.140:FF:000007">
    <property type="entry name" value="Transcription elongation factor SPT6"/>
    <property type="match status" value="1"/>
</dbReference>
<dbReference type="Gene3D" id="1.10.10.650">
    <property type="entry name" value="RuvA domain 2-like"/>
    <property type="match status" value="1"/>
</dbReference>
<dbReference type="GO" id="GO:0042393">
    <property type="term" value="F:histone binding"/>
    <property type="evidence" value="ECO:0007669"/>
    <property type="project" value="TreeGrafter"/>
</dbReference>
<feature type="compositionally biased region" description="Acidic residues" evidence="12">
    <location>
        <begin position="89"/>
        <end position="101"/>
    </location>
</feature>
<dbReference type="SMART" id="SM00316">
    <property type="entry name" value="S1"/>
    <property type="match status" value="1"/>
</dbReference>
<keyword evidence="15" id="KW-1185">Reference proteome</keyword>
<organism evidence="14 15">
    <name type="scientific">Patellaria atrata CBS 101060</name>
    <dbReference type="NCBI Taxonomy" id="1346257"/>
    <lineage>
        <taxon>Eukaryota</taxon>
        <taxon>Fungi</taxon>
        <taxon>Dikarya</taxon>
        <taxon>Ascomycota</taxon>
        <taxon>Pezizomycotina</taxon>
        <taxon>Dothideomycetes</taxon>
        <taxon>Dothideomycetes incertae sedis</taxon>
        <taxon>Patellariales</taxon>
        <taxon>Patellariaceae</taxon>
        <taxon>Patellaria</taxon>
    </lineage>
</organism>
<feature type="region of interest" description="Disordered" evidence="12">
    <location>
        <begin position="1"/>
        <end position="146"/>
    </location>
</feature>
<dbReference type="Gene3D" id="3.30.505.10">
    <property type="entry name" value="SH2 domain"/>
    <property type="match status" value="2"/>
</dbReference>
<evidence type="ECO:0000256" key="4">
    <source>
        <dbReference type="ARBA" id="ARBA00020248"/>
    </source>
</evidence>
<dbReference type="FunFam" id="1.10.10.2740:FF:000002">
    <property type="entry name" value="Transcription elongation factor Spt6"/>
    <property type="match status" value="1"/>
</dbReference>
<dbReference type="InterPro" id="IPR023319">
    <property type="entry name" value="Tex-like_HTH_dom_sf"/>
</dbReference>
<dbReference type="InterPro" id="IPR049540">
    <property type="entry name" value="Spt6-like_S1"/>
</dbReference>
<keyword evidence="6 11" id="KW-0727">SH2 domain</keyword>
<evidence type="ECO:0000256" key="7">
    <source>
        <dbReference type="ARBA" id="ARBA00023163"/>
    </source>
</evidence>
<dbReference type="InterPro" id="IPR017072">
    <property type="entry name" value="TF_Spt6"/>
</dbReference>
<evidence type="ECO:0000259" key="13">
    <source>
        <dbReference type="PROSITE" id="PS50001"/>
    </source>
</evidence>
<evidence type="ECO:0000256" key="1">
    <source>
        <dbReference type="ARBA" id="ARBA00004123"/>
    </source>
</evidence>
<dbReference type="PROSITE" id="PS50001">
    <property type="entry name" value="SH2"/>
    <property type="match status" value="1"/>
</dbReference>
<gene>
    <name evidence="14" type="ORF">M501DRAFT_926855</name>
</gene>
<dbReference type="GO" id="GO:0003746">
    <property type="term" value="F:translation elongation factor activity"/>
    <property type="evidence" value="ECO:0007669"/>
    <property type="project" value="UniProtKB-KW"/>
</dbReference>
<evidence type="ECO:0000256" key="12">
    <source>
        <dbReference type="SAM" id="MobiDB-lite"/>
    </source>
</evidence>
<dbReference type="Gene3D" id="1.10.10.2740">
    <property type="entry name" value="Spt6, Death-like domain"/>
    <property type="match status" value="1"/>
</dbReference>
<evidence type="ECO:0000256" key="9">
    <source>
        <dbReference type="ARBA" id="ARBA00093389"/>
    </source>
</evidence>
<comment type="function">
    <text evidence="10">Plays a role in maintenance of chromatin structure during RNA polymerase II transcription elongation thereby repressing transcription initiation from cryptic promoters. Mediates the reassembly of nucleosomes onto the promoters of at least a selected set of genes during repression; the nucleosome reassembly is essential for transcriptional repression.</text>
</comment>
<feature type="compositionally biased region" description="Acidic residues" evidence="12">
    <location>
        <begin position="8"/>
        <end position="25"/>
    </location>
</feature>
<dbReference type="OrthoDB" id="995477at2759"/>
<dbReference type="Gene3D" id="1.10.3500.10">
    <property type="entry name" value="Tex N-terminal region-like"/>
    <property type="match status" value="1"/>
</dbReference>
<keyword evidence="5" id="KW-0158">Chromosome</keyword>
<keyword evidence="7 10" id="KW-0804">Transcription</keyword>
<dbReference type="GO" id="GO:0140673">
    <property type="term" value="P:transcription elongation-coupled chromatin remodeling"/>
    <property type="evidence" value="ECO:0007669"/>
    <property type="project" value="InterPro"/>
</dbReference>
<dbReference type="InterPro" id="IPR028088">
    <property type="entry name" value="Spt6_HTH_DNA-bd_dom"/>
</dbReference>
<dbReference type="CDD" id="cd09928">
    <property type="entry name" value="SH2_Cterm_SPT6_like"/>
    <property type="match status" value="1"/>
</dbReference>
<dbReference type="SUPFAM" id="SSF158832">
    <property type="entry name" value="Tex N-terminal region-like"/>
    <property type="match status" value="1"/>
</dbReference>
<dbReference type="SUPFAM" id="SSF53098">
    <property type="entry name" value="Ribonuclease H-like"/>
    <property type="match status" value="1"/>
</dbReference>
<dbReference type="SUPFAM" id="SSF55550">
    <property type="entry name" value="SH2 domain"/>
    <property type="match status" value="1"/>
</dbReference>
<dbReference type="InterPro" id="IPR055179">
    <property type="entry name" value="Tex-like_central_region"/>
</dbReference>
<dbReference type="GO" id="GO:0034728">
    <property type="term" value="P:nucleosome organization"/>
    <property type="evidence" value="ECO:0007669"/>
    <property type="project" value="TreeGrafter"/>
</dbReference>
<protein>
    <recommendedName>
        <fullName evidence="4 10">Transcription elongation factor Spt6</fullName>
    </recommendedName>
</protein>
<dbReference type="InterPro" id="IPR035018">
    <property type="entry name" value="Spt6_SH2_C"/>
</dbReference>
<keyword evidence="14" id="KW-0648">Protein biosynthesis</keyword>
<evidence type="ECO:0000256" key="8">
    <source>
        <dbReference type="ARBA" id="ARBA00023242"/>
    </source>
</evidence>
<evidence type="ECO:0000313" key="15">
    <source>
        <dbReference type="Proteomes" id="UP000799429"/>
    </source>
</evidence>
<dbReference type="Pfam" id="PF14639">
    <property type="entry name" value="YqgF"/>
    <property type="match status" value="1"/>
</dbReference>
<dbReference type="GO" id="GO:0003677">
    <property type="term" value="F:DNA binding"/>
    <property type="evidence" value="ECO:0007669"/>
    <property type="project" value="InterPro"/>
</dbReference>
<feature type="domain" description="SH2" evidence="13">
    <location>
        <begin position="1229"/>
        <end position="1312"/>
    </location>
</feature>
<keyword evidence="14" id="KW-0251">Elongation factor</keyword>
<dbReference type="InterPro" id="IPR036860">
    <property type="entry name" value="SH2_dom_sf"/>
</dbReference>
<dbReference type="InterPro" id="IPR042066">
    <property type="entry name" value="Spt6_death-like"/>
</dbReference>
<dbReference type="CDD" id="cd09918">
    <property type="entry name" value="SH2_Nterm_SPT6_like"/>
    <property type="match status" value="1"/>
</dbReference>
<dbReference type="EMBL" id="MU006090">
    <property type="protein sequence ID" value="KAF2841910.1"/>
    <property type="molecule type" value="Genomic_DNA"/>
</dbReference>
<dbReference type="InterPro" id="IPR035019">
    <property type="entry name" value="Spt6_SH2_N"/>
</dbReference>
<dbReference type="InterPro" id="IPR035420">
    <property type="entry name" value="Spt6_SH2"/>
</dbReference>
<dbReference type="InterPro" id="IPR003029">
    <property type="entry name" value="S1_domain"/>
</dbReference>
<dbReference type="Pfam" id="PF22706">
    <property type="entry name" value="Tex_central_region"/>
    <property type="match status" value="1"/>
</dbReference>
<feature type="compositionally biased region" description="Basic and acidic residues" evidence="12">
    <location>
        <begin position="110"/>
        <end position="119"/>
    </location>
</feature>
<evidence type="ECO:0000313" key="14">
    <source>
        <dbReference type="EMBL" id="KAF2841910.1"/>
    </source>
</evidence>
<sequence length="1420" mass="163551">MSNALLDLDAELGSEEEDEDFEDETGELRSKTKHGANGGLEDSSEEEDEDEDEEAIAKVREGFIVDEDEDEEESARTRKHKKRRRQREEEEALLDEEDLDLIGELNPELQQRKSTESRFKRLKRGHRDERPSRNRRGVQEIFDEDEDLADGLEERYNNNRADEFADFIEEDEFEDEEANNALEEAEVARPGRKVYTGISGIQDTGLDEASLEDLRAAFGDGDEYDWALQVQLEQDEEQGPLDRPLELKDVFEPSQLVDKMLTDEDNIIRAIDVPERFQLARKQFKAVEVSPEEMEERLKEETMWISNLLLPKSRLERRYYEPFQNSVRKVLEFMNIEEYEVPFIFQHRKDYLIQEPIPQDPEFPNPDDKPERLLDQNGLWEIFELDLKFKALVEKRDALQKTYESLKTIGDIRDSVLEELLPEAVTMEEIQDIQDYVHFQYSAQLKDVNLMESETTGAQKRARASRNIFEKLRASRVYALVRALGVPADEFAKSAMMNTPRGDFDDPSMHPEDMADSLLDPPEYTSGSQVLRAAKHMYAEELTMSPRMRKFMRRHFYSTGLLDCFRTEKGLRKITEDHPYYEFKYLRSQEFSIIARRPELYLRMLNAEQEGLVEVKIRLDGVQKIKERLYKLIQTDNLSDLADTWNSTRREVLDAGLERLERIVARGVKETLKSECENMLARTCRDKYLEKLDQAPFKPKGLVLGTRPRVLALSNGNGQPGRDAICWAWVEEDGRVREHGKFVDLRLGNPEKYLPDGQDVANFIEVVRRRKPDVIGVSGFSVETRKLYKDLQDIVEKHDLRATSNEDDEGIEKADRIDVLIVNDEVARLYHTSERSTIENPGLPPLVKYCIALARYLQDPMREYAALGKSITSISFDPNQDLLPTDKLTRYLETAMVDMVNLVGVEINEAINEPSIANLLPYVCGLGPRKAAQVLKTININGGVVQARSELVGDPDKSILPCMGGKVWINCSSFLYIEYDPQEPECDYMDNTRVHPEDYDLARKMAADALELDEEDVEAEKNENGDAAVVRRLVKDEAQEKVNDLVLEEYADQLEKKFHQKKRATLETIRAELQQPYEELRRNFALMSTDEIFTMVTGETRESLQEGMTVPVQIKRTFPDHIEVKLDCGIEGGVSESEYPEGVGGDNGVEPRQAYSVHQTVQAKLVFLSRKNLTAQLSFREDALKRPFRKEYDHLPNEWDHNQETQDKKNADKAKETVSGRAQRVIKHPFFKPFNSAQAEEYLGSCSRGDVVIRPSSKGPDHLAVTWKVSDNVYQHIDVLELDKDNEFSVGKTLKIGGKYTYSDLDELIANHVKAMAKKVDEMMEDEKYQNGSKAQTEQWLSTYAEANPKRSMYAFCINPKFPGYFFLCFKAGLNAPLSSWPVKVIPNAFELQRNPYPDMRALKNGFKLLFANQASQRRY</sequence>
<feature type="region of interest" description="Disordered" evidence="12">
    <location>
        <begin position="1195"/>
        <end position="1217"/>
    </location>
</feature>
<proteinExistence type="inferred from homology"/>
<accession>A0A9P4SHI8</accession>
<dbReference type="PANTHER" id="PTHR10145">
    <property type="entry name" value="TRANSCRIPTION ELONGATION FACTOR SPT6"/>
    <property type="match status" value="1"/>
</dbReference>
<keyword evidence="8 10" id="KW-0539">Nucleus</keyword>
<evidence type="ECO:0000256" key="6">
    <source>
        <dbReference type="ARBA" id="ARBA00022999"/>
    </source>
</evidence>
<dbReference type="SUPFAM" id="SSF47781">
    <property type="entry name" value="RuvA domain 2-like"/>
    <property type="match status" value="2"/>
</dbReference>
<dbReference type="FunFam" id="3.30.505.10:FF:000056">
    <property type="entry name" value="Transcription elongation factor Spt6"/>
    <property type="match status" value="1"/>
</dbReference>
<dbReference type="InterPro" id="IPR010994">
    <property type="entry name" value="RuvA_2-like"/>
</dbReference>
<dbReference type="Gene3D" id="1.10.150.850">
    <property type="entry name" value="Spt6, helix-hairpin-helix domain"/>
    <property type="match status" value="1"/>
</dbReference>
<dbReference type="Pfam" id="PF21710">
    <property type="entry name" value="Spt6_S1"/>
    <property type="match status" value="1"/>
</dbReference>
<comment type="caution">
    <text evidence="14">The sequence shown here is derived from an EMBL/GenBank/DDBJ whole genome shotgun (WGS) entry which is preliminary data.</text>
</comment>
<feature type="compositionally biased region" description="Acidic residues" evidence="12">
    <location>
        <begin position="64"/>
        <end position="73"/>
    </location>
</feature>
<dbReference type="InterPro" id="IPR028083">
    <property type="entry name" value="Spt6_acidic_N_dom"/>
</dbReference>
<comment type="similarity">
    <text evidence="3 10">Belongs to the SPT6 family.</text>
</comment>
<dbReference type="GO" id="GO:0008023">
    <property type="term" value="C:transcription elongation factor complex"/>
    <property type="evidence" value="ECO:0007669"/>
    <property type="project" value="TreeGrafter"/>
</dbReference>
<dbReference type="Pfam" id="PF14633">
    <property type="entry name" value="SH2_2"/>
    <property type="match status" value="1"/>
</dbReference>
<comment type="function">
    <text evidence="9">Histone H3-H4 chaperone that plays a role in maintenance of chromatin structure during RNA polymerase II transcription elongation thereby repressing transcription initiation from cryptic promoters. Mediates the reassembly of nucleosomes onto the promoters of at least a selected set of genes during repression; the nucleosome reassembly is essential for transcriptional repression. Essential for viability.</text>
</comment>
<dbReference type="Proteomes" id="UP000799429">
    <property type="component" value="Unassembled WGS sequence"/>
</dbReference>
<dbReference type="PANTHER" id="PTHR10145:SF6">
    <property type="entry name" value="TRANSCRIPTION ELONGATION FACTOR SPT6"/>
    <property type="match status" value="1"/>
</dbReference>
<dbReference type="InterPro" id="IPR012337">
    <property type="entry name" value="RNaseH-like_sf"/>
</dbReference>
<evidence type="ECO:0000256" key="2">
    <source>
        <dbReference type="ARBA" id="ARBA00004286"/>
    </source>
</evidence>
<evidence type="ECO:0000256" key="5">
    <source>
        <dbReference type="ARBA" id="ARBA00022454"/>
    </source>
</evidence>
<comment type="subcellular location">
    <subcellularLocation>
        <location evidence="2">Chromosome</location>
    </subcellularLocation>
    <subcellularLocation>
        <location evidence="1 10">Nucleus</location>
    </subcellularLocation>
</comment>
<reference evidence="14" key="1">
    <citation type="journal article" date="2020" name="Stud. Mycol.">
        <title>101 Dothideomycetes genomes: a test case for predicting lifestyles and emergence of pathogens.</title>
        <authorList>
            <person name="Haridas S."/>
            <person name="Albert R."/>
            <person name="Binder M."/>
            <person name="Bloem J."/>
            <person name="Labutti K."/>
            <person name="Salamov A."/>
            <person name="Andreopoulos B."/>
            <person name="Baker S."/>
            <person name="Barry K."/>
            <person name="Bills G."/>
            <person name="Bluhm B."/>
            <person name="Cannon C."/>
            <person name="Castanera R."/>
            <person name="Culley D."/>
            <person name="Daum C."/>
            <person name="Ezra D."/>
            <person name="Gonzalez J."/>
            <person name="Henrissat B."/>
            <person name="Kuo A."/>
            <person name="Liang C."/>
            <person name="Lipzen A."/>
            <person name="Lutzoni F."/>
            <person name="Magnuson J."/>
            <person name="Mondo S."/>
            <person name="Nolan M."/>
            <person name="Ohm R."/>
            <person name="Pangilinan J."/>
            <person name="Park H.-J."/>
            <person name="Ramirez L."/>
            <person name="Alfaro M."/>
            <person name="Sun H."/>
            <person name="Tritt A."/>
            <person name="Yoshinaga Y."/>
            <person name="Zwiers L.-H."/>
            <person name="Turgeon B."/>
            <person name="Goodwin S."/>
            <person name="Spatafora J."/>
            <person name="Crous P."/>
            <person name="Grigoriev I."/>
        </authorList>
    </citation>
    <scope>NUCLEOTIDE SEQUENCE</scope>
    <source>
        <strain evidence="14">CBS 101060</strain>
    </source>
</reference>
<evidence type="ECO:0000256" key="10">
    <source>
        <dbReference type="PIRNR" id="PIRNR036947"/>
    </source>
</evidence>
<dbReference type="Pfam" id="PF14635">
    <property type="entry name" value="HHH_7"/>
    <property type="match status" value="1"/>
</dbReference>
<dbReference type="InterPro" id="IPR037027">
    <property type="entry name" value="YqgF/RNaseH-like_dom_sf"/>
</dbReference>
<dbReference type="GO" id="GO:0031491">
    <property type="term" value="F:nucleosome binding"/>
    <property type="evidence" value="ECO:0007669"/>
    <property type="project" value="TreeGrafter"/>
</dbReference>
<dbReference type="GO" id="GO:0005694">
    <property type="term" value="C:chromosome"/>
    <property type="evidence" value="ECO:0007669"/>
    <property type="project" value="UniProtKB-SubCell"/>
</dbReference>
<evidence type="ECO:0000256" key="11">
    <source>
        <dbReference type="PROSITE-ProRule" id="PRU00191"/>
    </source>
</evidence>
<dbReference type="SMART" id="SM00252">
    <property type="entry name" value="SH2"/>
    <property type="match status" value="1"/>
</dbReference>
<dbReference type="Pfam" id="PF14632">
    <property type="entry name" value="SPT6_acidic"/>
    <property type="match status" value="1"/>
</dbReference>
<name>A0A9P4SHI8_9PEZI</name>
<dbReference type="InterPro" id="IPR000980">
    <property type="entry name" value="SH2"/>
</dbReference>